<evidence type="ECO:0000256" key="8">
    <source>
        <dbReference type="ARBA" id="ARBA00022723"/>
    </source>
</evidence>
<evidence type="ECO:0000313" key="16">
    <source>
        <dbReference type="EMBL" id="RVX13413.1"/>
    </source>
</evidence>
<keyword evidence="8" id="KW-0479">Metal-binding</keyword>
<evidence type="ECO:0000259" key="15">
    <source>
        <dbReference type="PROSITE" id="PS51873"/>
    </source>
</evidence>
<evidence type="ECO:0000256" key="12">
    <source>
        <dbReference type="ARBA" id="ARBA00022833"/>
    </source>
</evidence>
<feature type="domain" description="RING-type" evidence="15">
    <location>
        <begin position="94"/>
        <end position="301"/>
    </location>
</feature>
<dbReference type="SUPFAM" id="SSF57850">
    <property type="entry name" value="RING/U-box"/>
    <property type="match status" value="3"/>
</dbReference>
<feature type="domain" description="RING-type" evidence="14">
    <location>
        <begin position="98"/>
        <end position="146"/>
    </location>
</feature>
<evidence type="ECO:0000256" key="3">
    <source>
        <dbReference type="ARBA" id="ARBA00003976"/>
    </source>
</evidence>
<evidence type="ECO:0000256" key="1">
    <source>
        <dbReference type="ARBA" id="ARBA00001798"/>
    </source>
</evidence>
<evidence type="ECO:0000256" key="9">
    <source>
        <dbReference type="ARBA" id="ARBA00022737"/>
    </source>
</evidence>
<evidence type="ECO:0000256" key="10">
    <source>
        <dbReference type="ARBA" id="ARBA00022771"/>
    </source>
</evidence>
<evidence type="ECO:0000259" key="14">
    <source>
        <dbReference type="PROSITE" id="PS50089"/>
    </source>
</evidence>
<protein>
    <recommendedName>
        <fullName evidence="6">RBR-type E3 ubiquitin transferase</fullName>
        <ecNumber evidence="6">2.3.2.31</ecNumber>
    </recommendedName>
</protein>
<evidence type="ECO:0000313" key="17">
    <source>
        <dbReference type="Proteomes" id="UP000288805"/>
    </source>
</evidence>
<dbReference type="InterPro" id="IPR017907">
    <property type="entry name" value="Znf_RING_CS"/>
</dbReference>
<evidence type="ECO:0000256" key="7">
    <source>
        <dbReference type="ARBA" id="ARBA00022679"/>
    </source>
</evidence>
<dbReference type="GO" id="GO:0016567">
    <property type="term" value="P:protein ubiquitination"/>
    <property type="evidence" value="ECO:0007669"/>
    <property type="project" value="UniProtKB-UniPathway"/>
</dbReference>
<evidence type="ECO:0000256" key="6">
    <source>
        <dbReference type="ARBA" id="ARBA00012251"/>
    </source>
</evidence>
<dbReference type="CDD" id="cd22582">
    <property type="entry name" value="BRcat_RBR_unk"/>
    <property type="match status" value="1"/>
</dbReference>
<dbReference type="PROSITE" id="PS00518">
    <property type="entry name" value="ZF_RING_1"/>
    <property type="match status" value="1"/>
</dbReference>
<dbReference type="Proteomes" id="UP000288805">
    <property type="component" value="Unassembled WGS sequence"/>
</dbReference>
<evidence type="ECO:0000256" key="13">
    <source>
        <dbReference type="PROSITE-ProRule" id="PRU00175"/>
    </source>
</evidence>
<name>A0A438JWU3_VITVI</name>
<dbReference type="Gene3D" id="1.20.120.1750">
    <property type="match status" value="1"/>
</dbReference>
<comment type="pathway">
    <text evidence="4">Protein modification; protein ubiquitination.</text>
</comment>
<sequence>MAQEPTSAHLFVDEFYFSALLDQLEDTEDFVVSDAKYAEELQFQEALMASVEAASNTAVQETAPPIKEIGSSSGSSSAADAAVDMAVVEEGQTSENFCEICAEMREVDEMFRSGKCCHTFCSYCISKHVAVKIQESVRMVTCPALNCEGVLEVDDCRGIVAREVMEKWEEVSCESIIAASQRFYCPFRDCSAMLVDDNGGEVIRESECPVCRRLFCAACYVPWHSGVGCEEYQMMNEDEKGREDLMLRELAQEKKWRRCPQCKFYVEKIEGCLHITCRCTYQFCYACGAQWTQHHGGCQTQ</sequence>
<keyword evidence="10 13" id="KW-0863">Zinc-finger</keyword>
<comment type="catalytic activity">
    <reaction evidence="1">
        <text>[E2 ubiquitin-conjugating enzyme]-S-ubiquitinyl-L-cysteine + [acceptor protein]-L-lysine = [E2 ubiquitin-conjugating enzyme]-L-cysteine + [acceptor protein]-N(6)-ubiquitinyl-L-lysine.</text>
        <dbReference type="EC" id="2.3.2.31"/>
    </reaction>
</comment>
<comment type="cofactor">
    <cofactor evidence="2">
        <name>Zn(2+)</name>
        <dbReference type="ChEBI" id="CHEBI:29105"/>
    </cofactor>
</comment>
<evidence type="ECO:0000256" key="2">
    <source>
        <dbReference type="ARBA" id="ARBA00001947"/>
    </source>
</evidence>
<proteinExistence type="inferred from homology"/>
<comment type="similarity">
    <text evidence="5">Belongs to the RBR family. Ariadne subfamily.</text>
</comment>
<dbReference type="Gene3D" id="3.30.40.10">
    <property type="entry name" value="Zinc/RING finger domain, C3HC4 (zinc finger)"/>
    <property type="match status" value="1"/>
</dbReference>
<comment type="caution">
    <text evidence="16">The sequence shown here is derived from an EMBL/GenBank/DDBJ whole genome shotgun (WGS) entry which is preliminary data.</text>
</comment>
<dbReference type="InterPro" id="IPR001841">
    <property type="entry name" value="Znf_RING"/>
</dbReference>
<dbReference type="PANTHER" id="PTHR11685">
    <property type="entry name" value="RBR FAMILY RING FINGER AND IBR DOMAIN-CONTAINING"/>
    <property type="match status" value="1"/>
</dbReference>
<comment type="function">
    <text evidence="3">Might act as an E3 ubiquitin-protein ligase, or as part of E3 complex, which accepts ubiquitin from specific E2 ubiquitin-conjugating enzymes and then transfers it to substrates.</text>
</comment>
<dbReference type="PROSITE" id="PS51873">
    <property type="entry name" value="TRIAD"/>
    <property type="match status" value="1"/>
</dbReference>
<dbReference type="FunFam" id="3.30.40.10:FF:000230">
    <property type="entry name" value="RBR-type E3 ubiquitin transferase"/>
    <property type="match status" value="1"/>
</dbReference>
<dbReference type="FunFam" id="1.20.120.1750:FF:000018">
    <property type="entry name" value="RBR-type E3 ubiquitin transferase"/>
    <property type="match status" value="1"/>
</dbReference>
<dbReference type="EMBL" id="QGNW01000024">
    <property type="protein sequence ID" value="RVX13413.1"/>
    <property type="molecule type" value="Genomic_DNA"/>
</dbReference>
<dbReference type="SMART" id="SM00647">
    <property type="entry name" value="IBR"/>
    <property type="match status" value="2"/>
</dbReference>
<accession>A0A438JWU3</accession>
<dbReference type="UniPathway" id="UPA00143"/>
<gene>
    <name evidence="16" type="primary">rnf144a</name>
    <name evidence="16" type="ORF">CK203_021050</name>
</gene>
<evidence type="ECO:0000256" key="5">
    <source>
        <dbReference type="ARBA" id="ARBA00005884"/>
    </source>
</evidence>
<evidence type="ECO:0000256" key="11">
    <source>
        <dbReference type="ARBA" id="ARBA00022786"/>
    </source>
</evidence>
<dbReference type="CDD" id="cd22584">
    <property type="entry name" value="Rcat_RBR_unk"/>
    <property type="match status" value="1"/>
</dbReference>
<dbReference type="GO" id="GO:0008270">
    <property type="term" value="F:zinc ion binding"/>
    <property type="evidence" value="ECO:0007669"/>
    <property type="project" value="UniProtKB-KW"/>
</dbReference>
<dbReference type="EC" id="2.3.2.31" evidence="6"/>
<dbReference type="Pfam" id="PF01485">
    <property type="entry name" value="IBR"/>
    <property type="match status" value="2"/>
</dbReference>
<dbReference type="PROSITE" id="PS50089">
    <property type="entry name" value="ZF_RING_2"/>
    <property type="match status" value="1"/>
</dbReference>
<dbReference type="GO" id="GO:0061630">
    <property type="term" value="F:ubiquitin protein ligase activity"/>
    <property type="evidence" value="ECO:0007669"/>
    <property type="project" value="UniProtKB-EC"/>
</dbReference>
<organism evidence="16 17">
    <name type="scientific">Vitis vinifera</name>
    <name type="common">Grape</name>
    <dbReference type="NCBI Taxonomy" id="29760"/>
    <lineage>
        <taxon>Eukaryota</taxon>
        <taxon>Viridiplantae</taxon>
        <taxon>Streptophyta</taxon>
        <taxon>Embryophyta</taxon>
        <taxon>Tracheophyta</taxon>
        <taxon>Spermatophyta</taxon>
        <taxon>Magnoliopsida</taxon>
        <taxon>eudicotyledons</taxon>
        <taxon>Gunneridae</taxon>
        <taxon>Pentapetalae</taxon>
        <taxon>rosids</taxon>
        <taxon>Vitales</taxon>
        <taxon>Vitaceae</taxon>
        <taxon>Viteae</taxon>
        <taxon>Vitis</taxon>
    </lineage>
</organism>
<reference evidence="16 17" key="1">
    <citation type="journal article" date="2018" name="PLoS Genet.">
        <title>Population sequencing reveals clonal diversity and ancestral inbreeding in the grapevine cultivar Chardonnay.</title>
        <authorList>
            <person name="Roach M.J."/>
            <person name="Johnson D.L."/>
            <person name="Bohlmann J."/>
            <person name="van Vuuren H.J."/>
            <person name="Jones S.J."/>
            <person name="Pretorius I.S."/>
            <person name="Schmidt S.A."/>
            <person name="Borneman A.R."/>
        </authorList>
    </citation>
    <scope>NUCLEOTIDE SEQUENCE [LARGE SCALE GENOMIC DNA]</scope>
    <source>
        <strain evidence="17">cv. Chardonnay</strain>
        <tissue evidence="16">Leaf</tissue>
    </source>
</reference>
<evidence type="ECO:0000256" key="4">
    <source>
        <dbReference type="ARBA" id="ARBA00004906"/>
    </source>
</evidence>
<dbReference type="InterPro" id="IPR031127">
    <property type="entry name" value="E3_UB_ligase_RBR"/>
</dbReference>
<keyword evidence="9" id="KW-0677">Repeat</keyword>
<keyword evidence="12" id="KW-0862">Zinc</keyword>
<dbReference type="InterPro" id="IPR002867">
    <property type="entry name" value="IBR_dom"/>
</dbReference>
<dbReference type="AlphaFoldDB" id="A0A438JWU3"/>
<dbReference type="InterPro" id="IPR044066">
    <property type="entry name" value="TRIAD_supradom"/>
</dbReference>
<keyword evidence="11" id="KW-0833">Ubl conjugation pathway</keyword>
<dbReference type="InterPro" id="IPR013083">
    <property type="entry name" value="Znf_RING/FYVE/PHD"/>
</dbReference>
<keyword evidence="7" id="KW-0808">Transferase</keyword>